<evidence type="ECO:0000256" key="9">
    <source>
        <dbReference type="ARBA" id="ARBA00022833"/>
    </source>
</evidence>
<dbReference type="AlphaFoldDB" id="A0A8X7NG29"/>
<evidence type="ECO:0000256" key="8">
    <source>
        <dbReference type="ARBA" id="ARBA00022786"/>
    </source>
</evidence>
<comment type="caution">
    <text evidence="19">The sequence shown here is derived from an EMBL/GenBank/DDBJ whole genome shotgun (WGS) entry which is preliminary data.</text>
</comment>
<evidence type="ECO:0000256" key="12">
    <source>
        <dbReference type="ARBA" id="ARBA00023242"/>
    </source>
</evidence>
<dbReference type="InterPro" id="IPR001841">
    <property type="entry name" value="Znf_RING"/>
</dbReference>
<dbReference type="InterPro" id="IPR013956">
    <property type="entry name" value="E3_ubiquit_lig_Bre1"/>
</dbReference>
<feature type="domain" description="RING-type" evidence="18">
    <location>
        <begin position="645"/>
        <end position="684"/>
    </location>
</feature>
<organism evidence="19 20">
    <name type="scientific">Candida parapsilosis</name>
    <name type="common">Yeast</name>
    <dbReference type="NCBI Taxonomy" id="5480"/>
    <lineage>
        <taxon>Eukaryota</taxon>
        <taxon>Fungi</taxon>
        <taxon>Dikarya</taxon>
        <taxon>Ascomycota</taxon>
        <taxon>Saccharomycotina</taxon>
        <taxon>Pichiomycetes</taxon>
        <taxon>Debaryomycetaceae</taxon>
        <taxon>Candida/Lodderomyces clade</taxon>
        <taxon>Candida</taxon>
    </lineage>
</organism>
<dbReference type="CDD" id="cd16499">
    <property type="entry name" value="RING-HC_Bre1-like"/>
    <property type="match status" value="1"/>
</dbReference>
<evidence type="ECO:0000256" key="2">
    <source>
        <dbReference type="ARBA" id="ARBA00004123"/>
    </source>
</evidence>
<dbReference type="SUPFAM" id="SSF57850">
    <property type="entry name" value="RING/U-box"/>
    <property type="match status" value="1"/>
</dbReference>
<evidence type="ECO:0000313" key="20">
    <source>
        <dbReference type="Proteomes" id="UP000590412"/>
    </source>
</evidence>
<keyword evidence="10 15" id="KW-0156">Chromatin regulator</keyword>
<comment type="catalytic activity">
    <reaction evidence="1 15">
        <text>S-ubiquitinyl-[E2 ubiquitin-conjugating enzyme]-L-cysteine + [acceptor protein]-L-lysine = [E2 ubiquitin-conjugating enzyme]-L-cysteine + N(6)-ubiquitinyl-[acceptor protein]-L-lysine.</text>
        <dbReference type="EC" id="2.3.2.27"/>
    </reaction>
</comment>
<dbReference type="Proteomes" id="UP000590412">
    <property type="component" value="Unassembled WGS sequence"/>
</dbReference>
<dbReference type="EC" id="2.3.2.27" evidence="15"/>
<comment type="pathway">
    <text evidence="3 15">Protein modification; protein ubiquitination.</text>
</comment>
<dbReference type="GO" id="GO:0006950">
    <property type="term" value="P:response to stress"/>
    <property type="evidence" value="ECO:0007669"/>
    <property type="project" value="UniProtKB-ARBA"/>
</dbReference>
<keyword evidence="11 15" id="KW-0175">Coiled coil</keyword>
<keyword evidence="12 15" id="KW-0539">Nucleus</keyword>
<dbReference type="PANTHER" id="PTHR23163">
    <property type="entry name" value="RING FINGER PROTEIN-RELATED"/>
    <property type="match status" value="1"/>
</dbReference>
<feature type="region of interest" description="Disordered" evidence="17">
    <location>
        <begin position="413"/>
        <end position="436"/>
    </location>
</feature>
<evidence type="ECO:0000256" key="7">
    <source>
        <dbReference type="ARBA" id="ARBA00022771"/>
    </source>
</evidence>
<evidence type="ECO:0000256" key="11">
    <source>
        <dbReference type="ARBA" id="ARBA00023054"/>
    </source>
</evidence>
<evidence type="ECO:0000256" key="1">
    <source>
        <dbReference type="ARBA" id="ARBA00000900"/>
    </source>
</evidence>
<comment type="subcellular location">
    <subcellularLocation>
        <location evidence="2 15">Nucleus</location>
    </subcellularLocation>
</comment>
<gene>
    <name evidence="19" type="ORF">FOB60_005459</name>
</gene>
<feature type="coiled-coil region" evidence="16">
    <location>
        <begin position="249"/>
        <end position="375"/>
    </location>
</feature>
<feature type="region of interest" description="Disordered" evidence="17">
    <location>
        <begin position="1"/>
        <end position="29"/>
    </location>
</feature>
<comment type="similarity">
    <text evidence="4 15">Belongs to the BRE1 family.</text>
</comment>
<protein>
    <recommendedName>
        <fullName evidence="15">E3 ubiquitin protein ligase</fullName>
        <ecNumber evidence="15">2.3.2.27</ecNumber>
    </recommendedName>
</protein>
<evidence type="ECO:0000256" key="16">
    <source>
        <dbReference type="SAM" id="Coils"/>
    </source>
</evidence>
<dbReference type="OrthoDB" id="654191at2759"/>
<dbReference type="FunFam" id="3.30.40.10:FF:000414">
    <property type="entry name" value="E3 ubiquitin protein ligase"/>
    <property type="match status" value="1"/>
</dbReference>
<keyword evidence="8 15" id="KW-0833">Ubl conjugation pathway</keyword>
<dbReference type="Pfam" id="PF13923">
    <property type="entry name" value="zf-C3HC4_2"/>
    <property type="match status" value="1"/>
</dbReference>
<feature type="coiled-coil region" evidence="16">
    <location>
        <begin position="498"/>
        <end position="623"/>
    </location>
</feature>
<dbReference type="InterPro" id="IPR013083">
    <property type="entry name" value="Znf_RING/FYVE/PHD"/>
</dbReference>
<accession>A0A8X7NG29</accession>
<evidence type="ECO:0000256" key="3">
    <source>
        <dbReference type="ARBA" id="ARBA00004906"/>
    </source>
</evidence>
<keyword evidence="5 15" id="KW-0808">Transferase</keyword>
<name>A0A8X7NG29_CANPA</name>
<keyword evidence="7 14" id="KW-0863">Zinc-finger</keyword>
<feature type="compositionally biased region" description="Basic and acidic residues" evidence="17">
    <location>
        <begin position="1"/>
        <end position="11"/>
    </location>
</feature>
<dbReference type="GO" id="GO:0008270">
    <property type="term" value="F:zinc ion binding"/>
    <property type="evidence" value="ECO:0007669"/>
    <property type="project" value="UniProtKB-KW"/>
</dbReference>
<dbReference type="GO" id="GO:0005634">
    <property type="term" value="C:nucleus"/>
    <property type="evidence" value="ECO:0007669"/>
    <property type="project" value="UniProtKB-SubCell"/>
</dbReference>
<feature type="compositionally biased region" description="Basic and acidic residues" evidence="17">
    <location>
        <begin position="190"/>
        <end position="202"/>
    </location>
</feature>
<evidence type="ECO:0000256" key="17">
    <source>
        <dbReference type="SAM" id="MobiDB-lite"/>
    </source>
</evidence>
<evidence type="ECO:0000256" key="10">
    <source>
        <dbReference type="ARBA" id="ARBA00022853"/>
    </source>
</evidence>
<dbReference type="SMART" id="SM00184">
    <property type="entry name" value="RING"/>
    <property type="match status" value="1"/>
</dbReference>
<dbReference type="GO" id="GO:0006325">
    <property type="term" value="P:chromatin organization"/>
    <property type="evidence" value="ECO:0007669"/>
    <property type="project" value="UniProtKB-KW"/>
</dbReference>
<evidence type="ECO:0000256" key="13">
    <source>
        <dbReference type="ARBA" id="ARBA00059679"/>
    </source>
</evidence>
<dbReference type="GO" id="GO:0016567">
    <property type="term" value="P:protein ubiquitination"/>
    <property type="evidence" value="ECO:0007669"/>
    <property type="project" value="UniProtKB-UniRule"/>
</dbReference>
<dbReference type="GO" id="GO:0033503">
    <property type="term" value="C:HULC complex"/>
    <property type="evidence" value="ECO:0007669"/>
    <property type="project" value="TreeGrafter"/>
</dbReference>
<evidence type="ECO:0000259" key="18">
    <source>
        <dbReference type="PROSITE" id="PS50089"/>
    </source>
</evidence>
<evidence type="ECO:0000256" key="6">
    <source>
        <dbReference type="ARBA" id="ARBA00022723"/>
    </source>
</evidence>
<evidence type="ECO:0000256" key="4">
    <source>
        <dbReference type="ARBA" id="ARBA00005555"/>
    </source>
</evidence>
<evidence type="ECO:0000256" key="15">
    <source>
        <dbReference type="RuleBase" id="RU365038"/>
    </source>
</evidence>
<evidence type="ECO:0000313" key="19">
    <source>
        <dbReference type="EMBL" id="KAF6044366.1"/>
    </source>
</evidence>
<sequence length="697" mass="79456">MNAESERKRSVDAVSQHEPAFKKHKPLEELSTEGPLTQADVVYFKKEAIWRQMNQYKSQVLQLKTEVSKLTKESELQKHIVGVLSSWYEEIINLFDEIGEDENILVSFNESEDGGLVDKKLEDIKVKLSKAIASKVSPSSDLVSLKQVSLLKSQNEILAKDKQSLSEKLDLLQLELLDLINTTSRNESVTLKRVDDSRKESTSEEEVKDEPQQSKEGANSGENKSEVHANGEISSDDQNGKAIIDTEVLSNLNNEIEQLKLVNKELLRQISTLRQENQSYFEKCNRLETKLHNLEEIDLEENVYYKKLVKNNQSLQDQISKVNKLNAANIAKINELEKNQVNLKKVLETDLMNENENLKQQLSKSEQDLVRIRTTRDELLAKNTILTSQLQDQKTNKSLLELNEIYSKRIDESTKEKSNSNAGANANAGVDAPGSSSDVETIQLLRKEINEIEQAFKQTRELTFQKLNSTIDQENLVKKLTIEKTKADQKYFASMRVKDSLTNENKVLKQQVAKSQELIKNVNELETTYLNKIEILTKSLTDYKIIKENSLQENSNLQDELKNVNIVKDSLQREIERLTSKIDELTMELSNLKDSNQTQLATIVKLNHKLNHTEATLQKYKSNNTSLLLQEDEQQLEALRSIAKCSVCTKNWKDTAITVCGHVFCSSCTQERLAARLRRCPSCNKGFSSNDLLTIHL</sequence>
<evidence type="ECO:0000256" key="14">
    <source>
        <dbReference type="PROSITE-ProRule" id="PRU00175"/>
    </source>
</evidence>
<reference evidence="19" key="1">
    <citation type="submission" date="2020-03" db="EMBL/GenBank/DDBJ databases">
        <title>FDA dAtabase for Regulatory Grade micrObial Sequences (FDA-ARGOS): Supporting development and validation of Infectious Disease Dx tests.</title>
        <authorList>
            <person name="Campos J."/>
            <person name="Goldberg B."/>
            <person name="Tallon L."/>
            <person name="Sadzewicz L."/>
            <person name="Vavikolanu K."/>
            <person name="Mehta A."/>
            <person name="Aluvathingal J."/>
            <person name="Nadendla S."/>
            <person name="Nandy P."/>
            <person name="Geyer C."/>
            <person name="Yan Y."/>
            <person name="Sichtig H."/>
        </authorList>
    </citation>
    <scope>NUCLEOTIDE SEQUENCE [LARGE SCALE GENOMIC DNA]</scope>
    <source>
        <strain evidence="19">FDAARGOS_652</strain>
    </source>
</reference>
<feature type="coiled-coil region" evidence="16">
    <location>
        <begin position="155"/>
        <end position="182"/>
    </location>
</feature>
<dbReference type="PANTHER" id="PTHR23163:SF0">
    <property type="entry name" value="E3 UBIQUITIN-PROTEIN LIGASE BRE1"/>
    <property type="match status" value="1"/>
</dbReference>
<dbReference type="Pfam" id="PF08647">
    <property type="entry name" value="BRE1"/>
    <property type="match status" value="1"/>
</dbReference>
<dbReference type="PROSITE" id="PS50089">
    <property type="entry name" value="ZF_RING_2"/>
    <property type="match status" value="1"/>
</dbReference>
<feature type="region of interest" description="Disordered" evidence="17">
    <location>
        <begin position="188"/>
        <end position="238"/>
    </location>
</feature>
<dbReference type="Gene3D" id="3.30.40.10">
    <property type="entry name" value="Zinc/RING finger domain, C3HC4 (zinc finger)"/>
    <property type="match status" value="1"/>
</dbReference>
<dbReference type="EMBL" id="JABWAB010000011">
    <property type="protein sequence ID" value="KAF6044366.1"/>
    <property type="molecule type" value="Genomic_DNA"/>
</dbReference>
<keyword evidence="6 15" id="KW-0479">Metal-binding</keyword>
<feature type="compositionally biased region" description="Low complexity" evidence="17">
    <location>
        <begin position="419"/>
        <end position="429"/>
    </location>
</feature>
<keyword evidence="9 15" id="KW-0862">Zinc</keyword>
<dbReference type="GO" id="GO:0061630">
    <property type="term" value="F:ubiquitin protein ligase activity"/>
    <property type="evidence" value="ECO:0007669"/>
    <property type="project" value="UniProtKB-EC"/>
</dbReference>
<proteinExistence type="inferred from homology"/>
<evidence type="ECO:0000256" key="5">
    <source>
        <dbReference type="ARBA" id="ARBA00022679"/>
    </source>
</evidence>
<comment type="function">
    <text evidence="13">E3 ubiquitin-protein ligase that mediates monoubiquitination of histone H2B to form H2BK123ub1. H2BK123ub1 gives a specific tag for epigenetic transcriptional activation and is also a prerequisite for H3K4me and H3K79me formation.</text>
</comment>